<dbReference type="GO" id="GO:0016020">
    <property type="term" value="C:membrane"/>
    <property type="evidence" value="ECO:0007669"/>
    <property type="project" value="TreeGrafter"/>
</dbReference>
<keyword evidence="2" id="KW-0560">Oxidoreductase</keyword>
<dbReference type="PANTHER" id="PTHR44196">
    <property type="entry name" value="DEHYDROGENASE/REDUCTASE SDR FAMILY MEMBER 7B"/>
    <property type="match status" value="1"/>
</dbReference>
<evidence type="ECO:0000313" key="4">
    <source>
        <dbReference type="Proteomes" id="UP000199392"/>
    </source>
</evidence>
<dbReference type="STRING" id="311180.SAMN04488050_11932"/>
<sequence>MTTVTFPPVLVIGARSDIGRAVAHRFAAAGHAVILAARRASELEQDRADISLRHGVEATLVEFDVLDTGGMADFVAQISPEPQIVVSVVGAMGDQAESESSPAAAALIMRTNYEGPALILGLFAERMAKAGTGTIVGVSSVAGDRGRASNYIYGSAKAGFTAFLSGLRNRLADKGVHVLTVKPGFVRTKMTEGMDLPKRLTAAPEEVADAIYAAVGKRHNAIYVRPIWALVMAVIRSIPEPIFKKTQL</sequence>
<name>A0A1I6WEE5_9RHOB</name>
<proteinExistence type="inferred from homology"/>
<dbReference type="PANTHER" id="PTHR44196:SF1">
    <property type="entry name" value="DEHYDROGENASE_REDUCTASE SDR FAMILY MEMBER 7B"/>
    <property type="match status" value="1"/>
</dbReference>
<dbReference type="EMBL" id="FOZW01000019">
    <property type="protein sequence ID" value="SFT24367.1"/>
    <property type="molecule type" value="Genomic_DNA"/>
</dbReference>
<evidence type="ECO:0008006" key="5">
    <source>
        <dbReference type="Google" id="ProtNLM"/>
    </source>
</evidence>
<dbReference type="Gene3D" id="3.40.50.720">
    <property type="entry name" value="NAD(P)-binding Rossmann-like Domain"/>
    <property type="match status" value="1"/>
</dbReference>
<gene>
    <name evidence="3" type="ORF">SAMN04488050_11932</name>
</gene>
<reference evidence="4" key="1">
    <citation type="submission" date="2016-10" db="EMBL/GenBank/DDBJ databases">
        <authorList>
            <person name="Varghese N."/>
            <person name="Submissions S."/>
        </authorList>
    </citation>
    <scope>NUCLEOTIDE SEQUENCE [LARGE SCALE GENOMIC DNA]</scope>
    <source>
        <strain evidence="4">DSM 26894</strain>
    </source>
</reference>
<protein>
    <recommendedName>
        <fullName evidence="5">Short-chain dehydrogenase</fullName>
    </recommendedName>
</protein>
<evidence type="ECO:0000256" key="1">
    <source>
        <dbReference type="ARBA" id="ARBA00006484"/>
    </source>
</evidence>
<evidence type="ECO:0000256" key="2">
    <source>
        <dbReference type="ARBA" id="ARBA00023002"/>
    </source>
</evidence>
<dbReference type="AlphaFoldDB" id="A0A1I6WEE5"/>
<dbReference type="GO" id="GO:0016491">
    <property type="term" value="F:oxidoreductase activity"/>
    <property type="evidence" value="ECO:0007669"/>
    <property type="project" value="UniProtKB-KW"/>
</dbReference>
<organism evidence="3 4">
    <name type="scientific">Alloyangia pacifica</name>
    <dbReference type="NCBI Taxonomy" id="311180"/>
    <lineage>
        <taxon>Bacteria</taxon>
        <taxon>Pseudomonadati</taxon>
        <taxon>Pseudomonadota</taxon>
        <taxon>Alphaproteobacteria</taxon>
        <taxon>Rhodobacterales</taxon>
        <taxon>Roseobacteraceae</taxon>
        <taxon>Alloyangia</taxon>
    </lineage>
</organism>
<dbReference type="PRINTS" id="PR00081">
    <property type="entry name" value="GDHRDH"/>
</dbReference>
<dbReference type="Pfam" id="PF00106">
    <property type="entry name" value="adh_short"/>
    <property type="match status" value="1"/>
</dbReference>
<dbReference type="SUPFAM" id="SSF51735">
    <property type="entry name" value="NAD(P)-binding Rossmann-fold domains"/>
    <property type="match status" value="1"/>
</dbReference>
<dbReference type="Proteomes" id="UP000199392">
    <property type="component" value="Unassembled WGS sequence"/>
</dbReference>
<dbReference type="OrthoDB" id="335726at2"/>
<dbReference type="NCBIfam" id="NF005489">
    <property type="entry name" value="PRK07102.1"/>
    <property type="match status" value="1"/>
</dbReference>
<dbReference type="InterPro" id="IPR002347">
    <property type="entry name" value="SDR_fam"/>
</dbReference>
<dbReference type="CDD" id="cd05233">
    <property type="entry name" value="SDR_c"/>
    <property type="match status" value="1"/>
</dbReference>
<dbReference type="InterPro" id="IPR036291">
    <property type="entry name" value="NAD(P)-bd_dom_sf"/>
</dbReference>
<dbReference type="RefSeq" id="WP_092430526.1">
    <property type="nucleotide sequence ID" value="NZ_FNCL01000020.1"/>
</dbReference>
<accession>A0A1I6WEE5</accession>
<keyword evidence="4" id="KW-1185">Reference proteome</keyword>
<evidence type="ECO:0000313" key="3">
    <source>
        <dbReference type="EMBL" id="SFT24367.1"/>
    </source>
</evidence>
<comment type="similarity">
    <text evidence="1">Belongs to the short-chain dehydrogenases/reductases (SDR) family.</text>
</comment>